<keyword evidence="2" id="KW-1185">Reference proteome</keyword>
<dbReference type="Pfam" id="PF05655">
    <property type="entry name" value="AvrD"/>
    <property type="match status" value="1"/>
</dbReference>
<dbReference type="EMBL" id="AYXG01000081">
    <property type="protein sequence ID" value="EWC62350.1"/>
    <property type="molecule type" value="Genomic_DNA"/>
</dbReference>
<name>W7IN99_9PSEU</name>
<sequence>MTPTRLSWASIDDHLGPGATRFFGAGYRRAEYDVRDVRLGAELSAEVSVGYPADWSRKSADVDLRPHLSSVDTLVLGAQLAEALLAARHRLDGPARRRMRLRKVTLRAGMAPVEDLVGLPASAAVTGTSAAGGGLVSVVDTAVGAMRAKVEVEHPVDGGMAWPDRARSLPDLLGPAAQRYYGDGFRGRALRLCDVDADTVEHVATAVVRREEPAAVGGEGIEGASQPSVSMVDCFVVCLQLSQVLMYELDSLTRGSSNTLWMMQTTLTAVDRARPWHRELPARTAITGNHLLPLRGQTWRNVDVAGELGGVAMRSSLAHRLPDPTTGRTS</sequence>
<dbReference type="eggNOG" id="ENOG5032XNW">
    <property type="taxonomic scope" value="Bacteria"/>
</dbReference>
<gene>
    <name evidence="1" type="ORF">UO65_2337</name>
</gene>
<evidence type="ECO:0000313" key="1">
    <source>
        <dbReference type="EMBL" id="EWC62350.1"/>
    </source>
</evidence>
<dbReference type="AlphaFoldDB" id="W7IN99"/>
<dbReference type="STRING" id="909613.UO65_2337"/>
<reference evidence="1 2" key="1">
    <citation type="journal article" date="2014" name="Genome Announc.">
        <title>Draft Genome Sequence of the Antitrypanosomally Active Sponge-Associated Bacterium Actinokineospora sp. Strain EG49.</title>
        <authorList>
            <person name="Harjes J."/>
            <person name="Ryu T."/>
            <person name="Abdelmohsen U.R."/>
            <person name="Moitinho-Silva L."/>
            <person name="Horn H."/>
            <person name="Ravasi T."/>
            <person name="Hentschel U."/>
        </authorList>
    </citation>
    <scope>NUCLEOTIDE SEQUENCE [LARGE SCALE GENOMIC DNA]</scope>
    <source>
        <strain evidence="1 2">EG49</strain>
    </source>
</reference>
<evidence type="ECO:0000313" key="2">
    <source>
        <dbReference type="Proteomes" id="UP000019277"/>
    </source>
</evidence>
<accession>W7IN99</accession>
<dbReference type="OrthoDB" id="4919083at2"/>
<proteinExistence type="predicted"/>
<dbReference type="RefSeq" id="WP_035281550.1">
    <property type="nucleotide sequence ID" value="NZ_AYXG01000081.1"/>
</dbReference>
<organism evidence="1 2">
    <name type="scientific">Actinokineospora spheciospongiae</name>
    <dbReference type="NCBI Taxonomy" id="909613"/>
    <lineage>
        <taxon>Bacteria</taxon>
        <taxon>Bacillati</taxon>
        <taxon>Actinomycetota</taxon>
        <taxon>Actinomycetes</taxon>
        <taxon>Pseudonocardiales</taxon>
        <taxon>Pseudonocardiaceae</taxon>
        <taxon>Actinokineospora</taxon>
    </lineage>
</organism>
<dbReference type="InterPro" id="IPR008799">
    <property type="entry name" value="Pseudomon_AvrD"/>
</dbReference>
<protein>
    <submittedName>
        <fullName evidence="1">Miscellaneous</fullName>
    </submittedName>
</protein>
<comment type="caution">
    <text evidence="1">The sequence shown here is derived from an EMBL/GenBank/DDBJ whole genome shotgun (WGS) entry which is preliminary data.</text>
</comment>
<dbReference type="Proteomes" id="UP000019277">
    <property type="component" value="Unassembled WGS sequence"/>
</dbReference>